<dbReference type="InterPro" id="IPR050696">
    <property type="entry name" value="FtsA/MreB"/>
</dbReference>
<dbReference type="PIRSF" id="PIRSF019169">
    <property type="entry name" value="PilM"/>
    <property type="match status" value="1"/>
</dbReference>
<dbReference type="InterPro" id="IPR005883">
    <property type="entry name" value="PilM"/>
</dbReference>
<proteinExistence type="predicted"/>
<gene>
    <name evidence="1" type="primary">pilM</name>
    <name evidence="1" type="ORF">HYT38_01010</name>
</gene>
<dbReference type="Gene3D" id="3.30.1490.300">
    <property type="match status" value="1"/>
</dbReference>
<protein>
    <submittedName>
        <fullName evidence="1">Type IV pilus assembly protein PilM</fullName>
    </submittedName>
</protein>
<reference evidence="1" key="1">
    <citation type="submission" date="2020-07" db="EMBL/GenBank/DDBJ databases">
        <title>Huge and variable diversity of episymbiotic CPR bacteria and DPANN archaea in groundwater ecosystems.</title>
        <authorList>
            <person name="He C.Y."/>
            <person name="Keren R."/>
            <person name="Whittaker M."/>
            <person name="Farag I.F."/>
            <person name="Doudna J."/>
            <person name="Cate J.H.D."/>
            <person name="Banfield J.F."/>
        </authorList>
    </citation>
    <scope>NUCLEOTIDE SEQUENCE</scope>
    <source>
        <strain evidence="1">NC_groundwater_191_Ag_S-0.1um_45_8</strain>
    </source>
</reference>
<dbReference type="PANTHER" id="PTHR32432:SF3">
    <property type="entry name" value="ETHANOLAMINE UTILIZATION PROTEIN EUTJ"/>
    <property type="match status" value="1"/>
</dbReference>
<sequence>MLFFPPTIGLDVSDSSLKAVALKKGGGGLFDLTAFGKGYLAENTVVDGEIKSYDSFEKTLNEVLTSEKSNFPRTKYLVASLPEAKAFLRILELPSGLKEKELAEALKYEIEANIPMSLDEVYYDYEIVGHDTAAGHYDIMVNAIPKRIADSYVDFFQKNGWQLTALEVDAVATKRALFAGDEAVKESALVLDIGAAQTSFLIVSEGILRFTSSNTVAGNQFSKMLSQHFPLDLKEAEFMKRIVGLDQNHEKGQELLNVLRPDLTALKSQIQDYINFFETHPTSHNLSESAKKISKVVLTGGGAALWGLTDWLSQELHLGVVLGSLGKRLKMNPMSHAKISLEESLPYATAVGLALRNFVIRTASSQRSG</sequence>
<dbReference type="CDD" id="cd24049">
    <property type="entry name" value="ASKHA_NBD_PilM"/>
    <property type="match status" value="1"/>
</dbReference>
<dbReference type="Proteomes" id="UP000786662">
    <property type="component" value="Unassembled WGS sequence"/>
</dbReference>
<dbReference type="EMBL" id="JACOYY010000032">
    <property type="protein sequence ID" value="MBI2052244.1"/>
    <property type="molecule type" value="Genomic_DNA"/>
</dbReference>
<comment type="caution">
    <text evidence="1">The sequence shown here is derived from an EMBL/GenBank/DDBJ whole genome shotgun (WGS) entry which is preliminary data.</text>
</comment>
<dbReference type="InterPro" id="IPR043129">
    <property type="entry name" value="ATPase_NBD"/>
</dbReference>
<accession>A0A9D6DQR2</accession>
<dbReference type="PANTHER" id="PTHR32432">
    <property type="entry name" value="CELL DIVISION PROTEIN FTSA-RELATED"/>
    <property type="match status" value="1"/>
</dbReference>
<dbReference type="Pfam" id="PF11104">
    <property type="entry name" value="PilM_2"/>
    <property type="match status" value="1"/>
</dbReference>
<dbReference type="SUPFAM" id="SSF53067">
    <property type="entry name" value="Actin-like ATPase domain"/>
    <property type="match status" value="2"/>
</dbReference>
<organism evidence="1 2">
    <name type="scientific">Candidatus Sungiibacteriota bacterium</name>
    <dbReference type="NCBI Taxonomy" id="2750080"/>
    <lineage>
        <taxon>Bacteria</taxon>
        <taxon>Candidatus Sungiibacteriota</taxon>
    </lineage>
</organism>
<dbReference type="Gene3D" id="3.30.420.40">
    <property type="match status" value="2"/>
</dbReference>
<dbReference type="AlphaFoldDB" id="A0A9D6DQR2"/>
<evidence type="ECO:0000313" key="2">
    <source>
        <dbReference type="Proteomes" id="UP000786662"/>
    </source>
</evidence>
<evidence type="ECO:0000313" key="1">
    <source>
        <dbReference type="EMBL" id="MBI2052244.1"/>
    </source>
</evidence>
<name>A0A9D6DQR2_9BACT</name>
<dbReference type="NCBIfam" id="TIGR01175">
    <property type="entry name" value="pilM"/>
    <property type="match status" value="1"/>
</dbReference>